<evidence type="ECO:0000313" key="3">
    <source>
        <dbReference type="EMBL" id="EWS80790.1"/>
    </source>
</evidence>
<dbReference type="STRING" id="396014.BF93_01535"/>
<keyword evidence="2" id="KW-1133">Transmembrane helix</keyword>
<feature type="transmembrane region" description="Helical" evidence="2">
    <location>
        <begin position="531"/>
        <end position="552"/>
    </location>
</feature>
<feature type="transmembrane region" description="Helical" evidence="2">
    <location>
        <begin position="723"/>
        <end position="743"/>
    </location>
</feature>
<dbReference type="eggNOG" id="COG1216">
    <property type="taxonomic scope" value="Bacteria"/>
</dbReference>
<keyword evidence="2" id="KW-0812">Transmembrane</keyword>
<comment type="caution">
    <text evidence="3">The sequence shown here is derived from an EMBL/GenBank/DDBJ whole genome shotgun (WGS) entry which is preliminary data.</text>
</comment>
<feature type="transmembrane region" description="Helical" evidence="2">
    <location>
        <begin position="334"/>
        <end position="353"/>
    </location>
</feature>
<feature type="region of interest" description="Disordered" evidence="1">
    <location>
        <begin position="91"/>
        <end position="111"/>
    </location>
</feature>
<reference evidence="3 4" key="1">
    <citation type="submission" date="2014-02" db="EMBL/GenBank/DDBJ databases">
        <title>Genome sequence of Brachybacterium phenoliresistens strain W13A50.</title>
        <authorList>
            <person name="Wang X."/>
        </authorList>
    </citation>
    <scope>NUCLEOTIDE SEQUENCE [LARGE SCALE GENOMIC DNA]</scope>
    <source>
        <strain evidence="3 4">W13A50</strain>
    </source>
</reference>
<evidence type="ECO:0000256" key="2">
    <source>
        <dbReference type="SAM" id="Phobius"/>
    </source>
</evidence>
<dbReference type="Proteomes" id="UP000023067">
    <property type="component" value="Unassembled WGS sequence"/>
</dbReference>
<proteinExistence type="predicted"/>
<feature type="transmembrane region" description="Helical" evidence="2">
    <location>
        <begin position="559"/>
        <end position="580"/>
    </location>
</feature>
<dbReference type="HOGENOM" id="CLU_005856_0_0_11"/>
<evidence type="ECO:0000313" key="4">
    <source>
        <dbReference type="Proteomes" id="UP000023067"/>
    </source>
</evidence>
<dbReference type="Gene3D" id="3.90.550.10">
    <property type="entry name" value="Spore Coat Polysaccharide Biosynthesis Protein SpsA, Chain A"/>
    <property type="match status" value="1"/>
</dbReference>
<feature type="transmembrane region" description="Helical" evidence="2">
    <location>
        <begin position="755"/>
        <end position="775"/>
    </location>
</feature>
<dbReference type="OrthoDB" id="3734530at2"/>
<dbReference type="AlphaFoldDB" id="Z9JQW6"/>
<dbReference type="SUPFAM" id="SSF53448">
    <property type="entry name" value="Nucleotide-diphospho-sugar transferases"/>
    <property type="match status" value="1"/>
</dbReference>
<feature type="transmembrane region" description="Helical" evidence="2">
    <location>
        <begin position="657"/>
        <end position="676"/>
    </location>
</feature>
<evidence type="ECO:0008006" key="5">
    <source>
        <dbReference type="Google" id="ProtNLM"/>
    </source>
</evidence>
<keyword evidence="4" id="KW-1185">Reference proteome</keyword>
<feature type="transmembrane region" description="Helical" evidence="2">
    <location>
        <begin position="787"/>
        <end position="808"/>
    </location>
</feature>
<name>Z9JQW6_9MICO</name>
<feature type="transmembrane region" description="Helical" evidence="2">
    <location>
        <begin position="617"/>
        <end position="645"/>
    </location>
</feature>
<evidence type="ECO:0000256" key="1">
    <source>
        <dbReference type="SAM" id="MobiDB-lite"/>
    </source>
</evidence>
<dbReference type="InterPro" id="IPR029044">
    <property type="entry name" value="Nucleotide-diphossugar_trans"/>
</dbReference>
<sequence>MTHRIVTAVVLLSPRDTPTHHRETFAALQAQTRPPDRVVVVAPSDLPDGTETVVDEAFDAGGIDELLRTSAAVGHVGAVRHVLDLLADPDRLPPVRRPVEQEAPTSGSGRRALDIDVDEAVRRELKEADTIAQVPVRLRERTGAPGRRGAGRRRALDGDSWLWFVPEDSAPGRRALEELLEVVGRSPSTAVAGPKRVRHRDAVPLSQHLLSADDADGLVDVGLTLTHGGRIHTGVEPGEIDQGQLDWREDVLAVALPGMLVRESTLVDVGGFDAALPAPWAEIDLCHRVWRGGERVAVVAAARAVSPAPPGDEAARLREHRRGQLLTLLKHRPLPYAVLFLLLTPLMTLARMLGAIVVHRPRLAGAEVMAWIAMLRGTPRALAQSAVISRRSPVPRRRLAPLYLPRGEDLRQQIDTVWTRLFADDDRTRRIRRTTWGISGTTHGADDADFGRHGVWTLVLALGATCISLIALRSLFGRGDLAGPSFLPLPEDWRETAQAAWSSWIPGDLGARGPADPLIRLLGSVPVPGGLLVEAIVFTAVPVSALAAWWAAGALTRAIGARLAIAVVWASAPTVLSALASGAWQALLVHMLLPLLALAVGRAIGLPHRVSQASVSAAAAGGLVLLVIGAAQPVLVLVTALALALLAPSVPGRRSRLIWVLVPSIALHLPYIAQYVHHPATLLAGIPGTPAGQQSGITVISLWPVVTPAWQLLAPVLGGTTAAMLPVLLLAPVVLAACAAPFLEGDAARAGRLALLVAAVALALAVLAARTPIAVEDGALLSASQHGLVSIALLAVLLGAGCTFDALARRGPTISRPRRVLSLGAAWVMAAVCTALVVGWSVGLPAVLGLHRDTTVEVPAAAADSGRSGDRQRVLVLRAAGPDQVRAQLVVGGGDSAIEHSGFAEARILDAVAEDGSVGTDPGTTALRESAAQLLSSSPPDAASVDAMRLLGIEYIVVPGSLGEQEALASALDSSPRLEKVTQTTTGGLWRLVDSAPRAWAGRTGQQAGASETVPIGSQVITAEGTVDAADEEQVLVLSERFDAEWTATVGGTELEAVRLDDWAQGFVLPAGTGGEVRIEREQPFRLPAQILLGATVVLTALTAVPWRRRGVRTEVPS</sequence>
<organism evidence="3 4">
    <name type="scientific">Brachybacterium phenoliresistens</name>
    <dbReference type="NCBI Taxonomy" id="396014"/>
    <lineage>
        <taxon>Bacteria</taxon>
        <taxon>Bacillati</taxon>
        <taxon>Actinomycetota</taxon>
        <taxon>Actinomycetes</taxon>
        <taxon>Micrococcales</taxon>
        <taxon>Dermabacteraceae</taxon>
        <taxon>Brachybacterium</taxon>
    </lineage>
</organism>
<accession>Z9JQW6</accession>
<dbReference type="EMBL" id="JDYK01000012">
    <property type="protein sequence ID" value="EWS80790.1"/>
    <property type="molecule type" value="Genomic_DNA"/>
</dbReference>
<gene>
    <name evidence="3" type="ORF">BF93_01535</name>
</gene>
<dbReference type="PATRIC" id="fig|396014.3.peg.2347"/>
<feature type="transmembrane region" description="Helical" evidence="2">
    <location>
        <begin position="820"/>
        <end position="842"/>
    </location>
</feature>
<feature type="transmembrane region" description="Helical" evidence="2">
    <location>
        <begin position="455"/>
        <end position="476"/>
    </location>
</feature>
<keyword evidence="2" id="KW-0472">Membrane</keyword>
<feature type="compositionally biased region" description="Basic and acidic residues" evidence="1">
    <location>
        <begin position="91"/>
        <end position="100"/>
    </location>
</feature>
<protein>
    <recommendedName>
        <fullName evidence="5">Glycosyl transferase</fullName>
    </recommendedName>
</protein>
<dbReference type="RefSeq" id="WP_038372862.1">
    <property type="nucleotide sequence ID" value="NZ_KK069996.1"/>
</dbReference>